<dbReference type="Gene3D" id="3.60.70.12">
    <property type="entry name" value="L-amino peptidase D-ALA esterase/amidase"/>
    <property type="match status" value="1"/>
</dbReference>
<evidence type="ECO:0000313" key="2">
    <source>
        <dbReference type="EMBL" id="PWN01832.1"/>
    </source>
</evidence>
<protein>
    <recommendedName>
        <fullName evidence="4">Aminopeptidase</fullName>
    </recommendedName>
</protein>
<evidence type="ECO:0000313" key="3">
    <source>
        <dbReference type="Proteomes" id="UP000245507"/>
    </source>
</evidence>
<dbReference type="AlphaFoldDB" id="A0A316THN0"/>
<reference evidence="2 3" key="1">
    <citation type="submission" date="2018-05" db="EMBL/GenBank/DDBJ databases">
        <title>Nocardioides silvaticus genome.</title>
        <authorList>
            <person name="Li C."/>
            <person name="Wang G."/>
        </authorList>
    </citation>
    <scope>NUCLEOTIDE SEQUENCE [LARGE SCALE GENOMIC DNA]</scope>
    <source>
        <strain evidence="2 3">CCTCC AB 2018079</strain>
    </source>
</reference>
<comment type="similarity">
    <text evidence="1">Belongs to the peptidase S58 family.</text>
</comment>
<dbReference type="InterPro" id="IPR005321">
    <property type="entry name" value="Peptidase_S58_DmpA"/>
</dbReference>
<dbReference type="PANTHER" id="PTHR36512">
    <property type="entry name" value="D-AMINOPEPTIDASE"/>
    <property type="match status" value="1"/>
</dbReference>
<dbReference type="PANTHER" id="PTHR36512:SF3">
    <property type="entry name" value="BLR5678 PROTEIN"/>
    <property type="match status" value="1"/>
</dbReference>
<dbReference type="SUPFAM" id="SSF56266">
    <property type="entry name" value="DmpA/ArgJ-like"/>
    <property type="match status" value="1"/>
</dbReference>
<dbReference type="GO" id="GO:0004177">
    <property type="term" value="F:aminopeptidase activity"/>
    <property type="evidence" value="ECO:0007669"/>
    <property type="project" value="TreeGrafter"/>
</dbReference>
<dbReference type="Proteomes" id="UP000245507">
    <property type="component" value="Unassembled WGS sequence"/>
</dbReference>
<organism evidence="2 3">
    <name type="scientific">Nocardioides silvaticus</name>
    <dbReference type="NCBI Taxonomy" id="2201891"/>
    <lineage>
        <taxon>Bacteria</taxon>
        <taxon>Bacillati</taxon>
        <taxon>Actinomycetota</taxon>
        <taxon>Actinomycetes</taxon>
        <taxon>Propionibacteriales</taxon>
        <taxon>Nocardioidaceae</taxon>
        <taxon>Nocardioides</taxon>
    </lineage>
</organism>
<dbReference type="Pfam" id="PF03576">
    <property type="entry name" value="Peptidase_S58"/>
    <property type="match status" value="1"/>
</dbReference>
<accession>A0A316THN0</accession>
<gene>
    <name evidence="2" type="ORF">DJ010_16415</name>
</gene>
<sequence length="423" mass="43862">MSGLGHGRQDRVHAGRDLGAARRDAHPHLVLRVVATGGGRPHDGHPVLIHESAVWRPSGPSREDVRMPRAREIGIEIGVLPTGPTNSVLDVPGVGVGHTTLHRDEAPPPQGRGIARTGVTALVIAEDAYDRPLATGGAVLNGAGELTGSVGAGEWGMLETPIYLTSTMQLGRVYDSACRIELERDVRVADGVVIPVVGECDDSFLNDCRRMQVEHEDVVAAHAAALAARGASAAPDEGAVGAGTGMSCLGFKGGIGTASRVTPEGHTVAVLLLTNFGERKRLTVDGHHVGRLLPEDPDPDRAEGSCIGIVVTDAPVQSADCARLARRIGLGLARTGSTAHNGSGEIFLGVSTTRRAQELAWEGGAVVSGPGLNDLFEGVVDATEEAVLNSMLTAPTTTGRDGNTSEGLDPAVVARLLSEHARD</sequence>
<comment type="caution">
    <text evidence="2">The sequence shown here is derived from an EMBL/GenBank/DDBJ whole genome shotgun (WGS) entry which is preliminary data.</text>
</comment>
<evidence type="ECO:0008006" key="4">
    <source>
        <dbReference type="Google" id="ProtNLM"/>
    </source>
</evidence>
<proteinExistence type="inferred from homology"/>
<name>A0A316THN0_9ACTN</name>
<keyword evidence="3" id="KW-1185">Reference proteome</keyword>
<dbReference type="EMBL" id="QGDD01000008">
    <property type="protein sequence ID" value="PWN01832.1"/>
    <property type="molecule type" value="Genomic_DNA"/>
</dbReference>
<evidence type="ECO:0000256" key="1">
    <source>
        <dbReference type="ARBA" id="ARBA00007068"/>
    </source>
</evidence>
<dbReference type="InterPro" id="IPR016117">
    <property type="entry name" value="ArgJ-like_dom_sf"/>
</dbReference>